<accession>A0A9X2HMV6</accession>
<protein>
    <submittedName>
        <fullName evidence="1">Uncharacterized protein</fullName>
    </submittedName>
</protein>
<keyword evidence="2" id="KW-1185">Reference proteome</keyword>
<name>A0A9X2HMV6_9SPHN</name>
<dbReference type="AlphaFoldDB" id="A0A9X2HMV6"/>
<dbReference type="EMBL" id="JAMLDX010000006">
    <property type="protein sequence ID" value="MCP3730624.1"/>
    <property type="molecule type" value="Genomic_DNA"/>
</dbReference>
<proteinExistence type="predicted"/>
<dbReference type="Proteomes" id="UP001139451">
    <property type="component" value="Unassembled WGS sequence"/>
</dbReference>
<dbReference type="RefSeq" id="WP_254292758.1">
    <property type="nucleotide sequence ID" value="NZ_JAMLDX010000006.1"/>
</dbReference>
<evidence type="ECO:0000313" key="1">
    <source>
        <dbReference type="EMBL" id="MCP3730624.1"/>
    </source>
</evidence>
<gene>
    <name evidence="1" type="ORF">M9978_09310</name>
</gene>
<organism evidence="1 2">
    <name type="scientific">Sphingomonas tagetis</name>
    <dbReference type="NCBI Taxonomy" id="2949092"/>
    <lineage>
        <taxon>Bacteria</taxon>
        <taxon>Pseudomonadati</taxon>
        <taxon>Pseudomonadota</taxon>
        <taxon>Alphaproteobacteria</taxon>
        <taxon>Sphingomonadales</taxon>
        <taxon>Sphingomonadaceae</taxon>
        <taxon>Sphingomonas</taxon>
    </lineage>
</organism>
<evidence type="ECO:0000313" key="2">
    <source>
        <dbReference type="Proteomes" id="UP001139451"/>
    </source>
</evidence>
<sequence length="76" mass="8025">MTQPKTFAPELIACIAEGRHPRVTELNRVADRIQADLQLCRVPFAQGSNARLLVVKAAHAALVGGDSSMAGASRGN</sequence>
<comment type="caution">
    <text evidence="1">The sequence shown here is derived from an EMBL/GenBank/DDBJ whole genome shotgun (WGS) entry which is preliminary data.</text>
</comment>
<reference evidence="1" key="1">
    <citation type="submission" date="2022-05" db="EMBL/GenBank/DDBJ databases">
        <title>Sphingomonas sp. strain MG17 Genome sequencing and assembly.</title>
        <authorList>
            <person name="Kim I."/>
        </authorList>
    </citation>
    <scope>NUCLEOTIDE SEQUENCE</scope>
    <source>
        <strain evidence="1">MG17</strain>
    </source>
</reference>